<dbReference type="PANTHER" id="PTHR15597:SF22">
    <property type="entry name" value="RNA-BINDING FOX PROTEIN 1, ISOFORM H"/>
    <property type="match status" value="1"/>
</dbReference>
<reference evidence="7" key="3">
    <citation type="submission" date="2015-06" db="UniProtKB">
        <authorList>
            <consortium name="EnsemblMetazoa"/>
        </authorList>
    </citation>
    <scope>IDENTIFICATION</scope>
</reference>
<dbReference type="InterPro" id="IPR012677">
    <property type="entry name" value="Nucleotide-bd_a/b_plait_sf"/>
</dbReference>
<dbReference type="EnsemblMetazoa" id="HelroT136209">
    <property type="protein sequence ID" value="HelroP136209"/>
    <property type="gene ID" value="HelroG136209"/>
</dbReference>
<feature type="domain" description="RRM" evidence="5">
    <location>
        <begin position="2"/>
        <end position="74"/>
    </location>
</feature>
<dbReference type="GO" id="GO:0003723">
    <property type="term" value="F:RNA binding"/>
    <property type="evidence" value="ECO:0007669"/>
    <property type="project" value="UniProtKB-UniRule"/>
</dbReference>
<evidence type="ECO:0000256" key="2">
    <source>
        <dbReference type="ARBA" id="ARBA00022884"/>
    </source>
</evidence>
<dbReference type="EMBL" id="AMQM01003296">
    <property type="status" value="NOT_ANNOTATED_CDS"/>
    <property type="molecule type" value="Genomic_DNA"/>
</dbReference>
<dbReference type="Proteomes" id="UP000015101">
    <property type="component" value="Unassembled WGS sequence"/>
</dbReference>
<dbReference type="InterPro" id="IPR035979">
    <property type="entry name" value="RBD_domain_sf"/>
</dbReference>
<name>T1EIC7_HELRO</name>
<dbReference type="EMBL" id="KB096080">
    <property type="protein sequence ID" value="ESO08625.1"/>
    <property type="molecule type" value="Genomic_DNA"/>
</dbReference>
<dbReference type="GO" id="GO:0007399">
    <property type="term" value="P:nervous system development"/>
    <property type="evidence" value="ECO:0007669"/>
    <property type="project" value="InterPro"/>
</dbReference>
<evidence type="ECO:0000256" key="4">
    <source>
        <dbReference type="PROSITE-ProRule" id="PRU00176"/>
    </source>
</evidence>
<accession>T1EIC7</accession>
<dbReference type="KEGG" id="hro:HELRODRAFT_136209"/>
<dbReference type="GO" id="GO:0005634">
    <property type="term" value="C:nucleus"/>
    <property type="evidence" value="ECO:0007669"/>
    <property type="project" value="UniProtKB-SubCell"/>
</dbReference>
<dbReference type="SMART" id="SM00360">
    <property type="entry name" value="RRM"/>
    <property type="match status" value="1"/>
</dbReference>
<dbReference type="STRING" id="6412.T1EIC7"/>
<dbReference type="RefSeq" id="XP_009013555.1">
    <property type="nucleotide sequence ID" value="XM_009015307.1"/>
</dbReference>
<organism evidence="7 8">
    <name type="scientific">Helobdella robusta</name>
    <name type="common">Californian leech</name>
    <dbReference type="NCBI Taxonomy" id="6412"/>
    <lineage>
        <taxon>Eukaryota</taxon>
        <taxon>Metazoa</taxon>
        <taxon>Spiralia</taxon>
        <taxon>Lophotrochozoa</taxon>
        <taxon>Annelida</taxon>
        <taxon>Clitellata</taxon>
        <taxon>Hirudinea</taxon>
        <taxon>Rhynchobdellida</taxon>
        <taxon>Glossiphoniidae</taxon>
        <taxon>Helobdella</taxon>
    </lineage>
</organism>
<dbReference type="GeneID" id="20196327"/>
<evidence type="ECO:0000259" key="5">
    <source>
        <dbReference type="PROSITE" id="PS50102"/>
    </source>
</evidence>
<gene>
    <name evidence="7" type="primary">20196327</name>
    <name evidence="6" type="ORF">HELRODRAFT_136209</name>
</gene>
<dbReference type="OrthoDB" id="5382468at2759"/>
<dbReference type="InterPro" id="IPR000504">
    <property type="entry name" value="RRM_dom"/>
</dbReference>
<keyword evidence="3" id="KW-0539">Nucleus</keyword>
<dbReference type="SUPFAM" id="SSF54928">
    <property type="entry name" value="RNA-binding domain, RBD"/>
    <property type="match status" value="1"/>
</dbReference>
<dbReference type="PANTHER" id="PTHR15597">
    <property type="entry name" value="ATAXIN 2-BINDING PROTEIN 1-RELATED"/>
    <property type="match status" value="1"/>
</dbReference>
<proteinExistence type="predicted"/>
<protein>
    <recommendedName>
        <fullName evidence="5">RRM domain-containing protein</fullName>
    </recommendedName>
</protein>
<dbReference type="GO" id="GO:0000381">
    <property type="term" value="P:regulation of alternative mRNA splicing, via spliceosome"/>
    <property type="evidence" value="ECO:0007669"/>
    <property type="project" value="InterPro"/>
</dbReference>
<dbReference type="InterPro" id="IPR047131">
    <property type="entry name" value="RBFOX1-like"/>
</dbReference>
<keyword evidence="2 4" id="KW-0694">RNA-binding</keyword>
<evidence type="ECO:0000256" key="3">
    <source>
        <dbReference type="ARBA" id="ARBA00023242"/>
    </source>
</evidence>
<evidence type="ECO:0000313" key="8">
    <source>
        <dbReference type="Proteomes" id="UP000015101"/>
    </source>
</evidence>
<evidence type="ECO:0000313" key="7">
    <source>
        <dbReference type="EnsemblMetazoa" id="HelroP136209"/>
    </source>
</evidence>
<sequence>PMKIHLSNLPFRFREAHIRKMLESFGQIINIEVICNERGSKGFGFATFARGSQAKNAMLYMNGLIVEGRKLEVS</sequence>
<dbReference type="Gene3D" id="3.30.70.330">
    <property type="match status" value="1"/>
</dbReference>
<dbReference type="InParanoid" id="T1EIC7"/>
<dbReference type="CTD" id="20196327"/>
<dbReference type="Pfam" id="PF00076">
    <property type="entry name" value="RRM_1"/>
    <property type="match status" value="1"/>
</dbReference>
<comment type="subcellular location">
    <subcellularLocation>
        <location evidence="1">Nucleus</location>
    </subcellularLocation>
</comment>
<dbReference type="HOGENOM" id="CLU_012062_28_8_1"/>
<keyword evidence="8" id="KW-1185">Reference proteome</keyword>
<reference evidence="6 8" key="2">
    <citation type="journal article" date="2013" name="Nature">
        <title>Insights into bilaterian evolution from three spiralian genomes.</title>
        <authorList>
            <person name="Simakov O."/>
            <person name="Marletaz F."/>
            <person name="Cho S.J."/>
            <person name="Edsinger-Gonzales E."/>
            <person name="Havlak P."/>
            <person name="Hellsten U."/>
            <person name="Kuo D.H."/>
            <person name="Larsson T."/>
            <person name="Lv J."/>
            <person name="Arendt D."/>
            <person name="Savage R."/>
            <person name="Osoegawa K."/>
            <person name="de Jong P."/>
            <person name="Grimwood J."/>
            <person name="Chapman J.A."/>
            <person name="Shapiro H."/>
            <person name="Aerts A."/>
            <person name="Otillar R.P."/>
            <person name="Terry A.Y."/>
            <person name="Boore J.L."/>
            <person name="Grigoriev I.V."/>
            <person name="Lindberg D.R."/>
            <person name="Seaver E.C."/>
            <person name="Weisblat D.A."/>
            <person name="Putnam N.H."/>
            <person name="Rokhsar D.S."/>
        </authorList>
    </citation>
    <scope>NUCLEOTIDE SEQUENCE</scope>
</reference>
<dbReference type="PROSITE" id="PS50102">
    <property type="entry name" value="RRM"/>
    <property type="match status" value="1"/>
</dbReference>
<evidence type="ECO:0000313" key="6">
    <source>
        <dbReference type="EMBL" id="ESO08625.1"/>
    </source>
</evidence>
<dbReference type="eggNOG" id="KOG0125">
    <property type="taxonomic scope" value="Eukaryota"/>
</dbReference>
<evidence type="ECO:0000256" key="1">
    <source>
        <dbReference type="ARBA" id="ARBA00004123"/>
    </source>
</evidence>
<dbReference type="AlphaFoldDB" id="T1EIC7"/>
<reference evidence="8" key="1">
    <citation type="submission" date="2012-12" db="EMBL/GenBank/DDBJ databases">
        <authorList>
            <person name="Hellsten U."/>
            <person name="Grimwood J."/>
            <person name="Chapman J.A."/>
            <person name="Shapiro H."/>
            <person name="Aerts A."/>
            <person name="Otillar R.P."/>
            <person name="Terry A.Y."/>
            <person name="Boore J.L."/>
            <person name="Simakov O."/>
            <person name="Marletaz F."/>
            <person name="Cho S.-J."/>
            <person name="Edsinger-Gonzales E."/>
            <person name="Havlak P."/>
            <person name="Kuo D.-H."/>
            <person name="Larsson T."/>
            <person name="Lv J."/>
            <person name="Arendt D."/>
            <person name="Savage R."/>
            <person name="Osoegawa K."/>
            <person name="de Jong P."/>
            <person name="Lindberg D.R."/>
            <person name="Seaver E.C."/>
            <person name="Weisblat D.A."/>
            <person name="Putnam N.H."/>
            <person name="Grigoriev I.V."/>
            <person name="Rokhsar D.S."/>
        </authorList>
    </citation>
    <scope>NUCLEOTIDE SEQUENCE</scope>
</reference>